<proteinExistence type="inferred from homology"/>
<evidence type="ECO:0000256" key="6">
    <source>
        <dbReference type="SAM" id="SignalP"/>
    </source>
</evidence>
<dbReference type="Gene3D" id="3.40.50.1820">
    <property type="entry name" value="alpha/beta hydrolase"/>
    <property type="match status" value="1"/>
</dbReference>
<dbReference type="GO" id="GO:0008236">
    <property type="term" value="F:serine-type peptidase activity"/>
    <property type="evidence" value="ECO:0007669"/>
    <property type="project" value="UniProtKB-KW"/>
</dbReference>
<reference evidence="8" key="1">
    <citation type="journal article" date="2015" name="PLoS Genet.">
        <title>Genome Sequence and Transcriptome Analyses of Chrysochromulina tobin: Metabolic Tools for Enhanced Algal Fitness in the Prominent Order Prymnesiales (Haptophyceae).</title>
        <authorList>
            <person name="Hovde B.T."/>
            <person name="Deodato C.R."/>
            <person name="Hunsperger H.M."/>
            <person name="Ryken S.A."/>
            <person name="Yost W."/>
            <person name="Jha R.K."/>
            <person name="Patterson J."/>
            <person name="Monnat R.J. Jr."/>
            <person name="Barlow S.B."/>
            <person name="Starkenburg S.R."/>
            <person name="Cattolico R.A."/>
        </authorList>
    </citation>
    <scope>NUCLEOTIDE SEQUENCE</scope>
    <source>
        <strain evidence="8">CCMP291</strain>
    </source>
</reference>
<evidence type="ECO:0000313" key="7">
    <source>
        <dbReference type="EMBL" id="KOO21206.1"/>
    </source>
</evidence>
<dbReference type="PANTHER" id="PTHR35560">
    <property type="entry name" value="BLL0132 PROTEIN"/>
    <property type="match status" value="1"/>
</dbReference>
<dbReference type="SUPFAM" id="SSF52317">
    <property type="entry name" value="Class I glutamine amidotransferase-like"/>
    <property type="match status" value="1"/>
</dbReference>
<dbReference type="GO" id="GO:0006508">
    <property type="term" value="P:proteolysis"/>
    <property type="evidence" value="ECO:0007669"/>
    <property type="project" value="UniProtKB-KW"/>
</dbReference>
<dbReference type="Pfam" id="PF03575">
    <property type="entry name" value="Peptidase_S51"/>
    <property type="match status" value="1"/>
</dbReference>
<feature type="signal peptide" evidence="6">
    <location>
        <begin position="1"/>
        <end position="15"/>
    </location>
</feature>
<dbReference type="PANTHER" id="PTHR35560:SF3">
    <property type="entry name" value="PEPTIDASE S9 PROLYL OLIGOPEPTIDASE CATALYTIC DOMAIN-CONTAINING PROTEIN"/>
    <property type="match status" value="1"/>
</dbReference>
<evidence type="ECO:0000256" key="4">
    <source>
        <dbReference type="ARBA" id="ARBA00022825"/>
    </source>
</evidence>
<dbReference type="AlphaFoldDB" id="A0A0M0J3R5"/>
<sequence>MFGVASTLAFGVAAAATPIHLDTANYTYWCIGSCDRDASVTPHPGLILMGGGTDVDSAFQQHIKWSAGGDFLVLRASGDDAYNSYIQGLGSTHSVATLLTKNRAAAEDPFVLSKIDGADAIWFAGGDQSVYLDEWQASTMQQRLQAAIARGVPVGGTSAGCDIQGGSVYTGANGSATSDEALADPYNKYMTLQPYAFLKHSPPAGLLANIIVDTHFMTRDRFGRLLALAARLWKDDELPRAAVGIDEKTAIAIDSTGKGTMHMQGSAGGRAWVLTPTTMPERCEKGRTLVWETSVQKLDAKYGDTYNFMNMSGGAPSQKYTVSASDGALKPGDPYSPPRRASRADEEGTTRPDVVGQQEAEHLSEGVRDRLAYQYDPPLCDWCEGGACNPQCGVVKDLFNVSITPAVGRAFPYWRSPTAAPLGVHDEDITLGVIVHHGVARNGNDYFCSMYNGLLKRFGAEARHVFLASPQIYEPSDGPASTELYWEDDDTAERNWKWGGNSSAALSASISSFSVLDEMLHAMMDQRTYPNLKALIVTGHSAGGQIVQRFALASSFEPRSGVTLGYFPANPSSYTYLNDLRPVIDAPWTCSGFCDNTTILSQRWDFAKPQGTKGTCVDYNAYGYGFDGALPDYLAARGVEAMRAAYGNRTVTYLSGESDVCDHPFQTEQRCTPGCDPQDGGLDTSCEAALQGHCRMARAHAFAQYVQHVYAGAPLDHRLVSVPHVGHNGCAMFQSPEAIAAMFP</sequence>
<protein>
    <submittedName>
        <fullName evidence="7">Cyanophycinase-like protein</fullName>
    </submittedName>
</protein>
<organism evidence="7 8">
    <name type="scientific">Chrysochromulina tobinii</name>
    <dbReference type="NCBI Taxonomy" id="1460289"/>
    <lineage>
        <taxon>Eukaryota</taxon>
        <taxon>Haptista</taxon>
        <taxon>Haptophyta</taxon>
        <taxon>Prymnesiophyceae</taxon>
        <taxon>Prymnesiales</taxon>
        <taxon>Chrysochromulinaceae</taxon>
        <taxon>Chrysochromulina</taxon>
    </lineage>
</organism>
<dbReference type="OrthoDB" id="5985073at2759"/>
<evidence type="ECO:0000256" key="5">
    <source>
        <dbReference type="SAM" id="MobiDB-lite"/>
    </source>
</evidence>
<gene>
    <name evidence="7" type="ORF">Ctob_004936</name>
</gene>
<keyword evidence="2" id="KW-0645">Protease</keyword>
<dbReference type="Gene3D" id="3.40.50.880">
    <property type="match status" value="1"/>
</dbReference>
<dbReference type="CDD" id="cd03145">
    <property type="entry name" value="GAT1_cyanophycinase"/>
    <property type="match status" value="1"/>
</dbReference>
<dbReference type="InterPro" id="IPR029062">
    <property type="entry name" value="Class_I_gatase-like"/>
</dbReference>
<comment type="caution">
    <text evidence="7">The sequence shown here is derived from an EMBL/GenBank/DDBJ whole genome shotgun (WGS) entry which is preliminary data.</text>
</comment>
<comment type="similarity">
    <text evidence="1">Belongs to the peptidase S51 family.</text>
</comment>
<feature type="chain" id="PRO_5012520201" evidence="6">
    <location>
        <begin position="16"/>
        <end position="744"/>
    </location>
</feature>
<keyword evidence="3" id="KW-0378">Hydrolase</keyword>
<dbReference type="Proteomes" id="UP000037460">
    <property type="component" value="Unassembled WGS sequence"/>
</dbReference>
<keyword evidence="4" id="KW-0720">Serine protease</keyword>
<keyword evidence="6" id="KW-0732">Signal</keyword>
<keyword evidence="8" id="KW-1185">Reference proteome</keyword>
<feature type="region of interest" description="Disordered" evidence="5">
    <location>
        <begin position="319"/>
        <end position="362"/>
    </location>
</feature>
<evidence type="ECO:0000313" key="8">
    <source>
        <dbReference type="Proteomes" id="UP000037460"/>
    </source>
</evidence>
<name>A0A0M0J3R5_9EUKA</name>
<evidence type="ECO:0000256" key="1">
    <source>
        <dbReference type="ARBA" id="ARBA00006534"/>
    </source>
</evidence>
<dbReference type="InterPro" id="IPR029058">
    <property type="entry name" value="AB_hydrolase_fold"/>
</dbReference>
<dbReference type="SUPFAM" id="SSF53474">
    <property type="entry name" value="alpha/beta-Hydrolases"/>
    <property type="match status" value="2"/>
</dbReference>
<evidence type="ECO:0000256" key="2">
    <source>
        <dbReference type="ARBA" id="ARBA00022670"/>
    </source>
</evidence>
<dbReference type="EMBL" id="JWZX01003382">
    <property type="protein sequence ID" value="KOO21206.1"/>
    <property type="molecule type" value="Genomic_DNA"/>
</dbReference>
<evidence type="ECO:0000256" key="3">
    <source>
        <dbReference type="ARBA" id="ARBA00022801"/>
    </source>
</evidence>
<dbReference type="InterPro" id="IPR005320">
    <property type="entry name" value="Peptidase_S51"/>
</dbReference>
<accession>A0A0M0J3R5</accession>